<evidence type="ECO:0000256" key="1">
    <source>
        <dbReference type="SAM" id="Phobius"/>
    </source>
</evidence>
<protein>
    <submittedName>
        <fullName evidence="2">Uncharacterized protein</fullName>
    </submittedName>
</protein>
<comment type="caution">
    <text evidence="2">The sequence shown here is derived from an EMBL/GenBank/DDBJ whole genome shotgun (WGS) entry which is preliminary data.</text>
</comment>
<dbReference type="InParanoid" id="A0A1V8TAL1"/>
<evidence type="ECO:0000313" key="3">
    <source>
        <dbReference type="Proteomes" id="UP000192596"/>
    </source>
</evidence>
<accession>A0A1V8TAL1</accession>
<gene>
    <name evidence="2" type="ORF">B0A48_06270</name>
</gene>
<keyword evidence="1" id="KW-0472">Membrane</keyword>
<name>A0A1V8TAL1_9PEZI</name>
<dbReference type="Proteomes" id="UP000192596">
    <property type="component" value="Unassembled WGS sequence"/>
</dbReference>
<evidence type="ECO:0000313" key="2">
    <source>
        <dbReference type="EMBL" id="OQO08400.1"/>
    </source>
</evidence>
<keyword evidence="1" id="KW-0812">Transmembrane</keyword>
<reference evidence="3" key="1">
    <citation type="submission" date="2017-03" db="EMBL/GenBank/DDBJ databases">
        <title>Genomes of endolithic fungi from Antarctica.</title>
        <authorList>
            <person name="Coleine C."/>
            <person name="Masonjones S."/>
            <person name="Stajich J.E."/>
        </authorList>
    </citation>
    <scope>NUCLEOTIDE SEQUENCE [LARGE SCALE GENOMIC DNA]</scope>
    <source>
        <strain evidence="3">CCFEE 5527</strain>
    </source>
</reference>
<organism evidence="2 3">
    <name type="scientific">Cryoendolithus antarcticus</name>
    <dbReference type="NCBI Taxonomy" id="1507870"/>
    <lineage>
        <taxon>Eukaryota</taxon>
        <taxon>Fungi</taxon>
        <taxon>Dikarya</taxon>
        <taxon>Ascomycota</taxon>
        <taxon>Pezizomycotina</taxon>
        <taxon>Dothideomycetes</taxon>
        <taxon>Dothideomycetidae</taxon>
        <taxon>Cladosporiales</taxon>
        <taxon>Cladosporiaceae</taxon>
        <taxon>Cryoendolithus</taxon>
    </lineage>
</organism>
<keyword evidence="1" id="KW-1133">Transmembrane helix</keyword>
<proteinExistence type="predicted"/>
<dbReference type="OrthoDB" id="3944051at2759"/>
<dbReference type="AlphaFoldDB" id="A0A1V8TAL1"/>
<sequence length="453" mass="49274">MPSVAYDSTHARFIARAIFRGLLLLPVLISGYCHSLYIKRQILRHNGLPPLEAAGWLAGPGMLLQPWRYLHRVPNPGWWLPMVAIPLAAVVADFASSTIRSQDTLAQCPFGTGFVLDLSGNELFHGPPWNGRSTSVAGNAQINSRNNGCSMGIFVKANTAPHFCAADEDMYGTWNCTNVQLDITYSYGTQSEDEVARDMSARNLQYKSSSYARTSDSQGLGTHLVVLSSSQADDAKQPFDVRVSIDTAPNYTGDQTLQSYQCSMHAPKAEAISSNITSASTLLDWIRLIQGNLYNGADTPPVNDVEDMLVWLLNSLIMVAGGSNDLLSPPPAIHTTQGCITQITYIPPWVIYLALATAASLVLATVVTFYFWCTLRFNPNRAAVEDAPTNLYTWIRHAATETRSRGEGIVKAVSRGALQDYRVVRGSAGGVSLVGPAEEMEPLHRDVGTTFSG</sequence>
<feature type="transmembrane region" description="Helical" evidence="1">
    <location>
        <begin position="349"/>
        <end position="372"/>
    </location>
</feature>
<keyword evidence="3" id="KW-1185">Reference proteome</keyword>
<dbReference type="EMBL" id="NAJO01000012">
    <property type="protein sequence ID" value="OQO08400.1"/>
    <property type="molecule type" value="Genomic_DNA"/>
</dbReference>
<feature type="transmembrane region" description="Helical" evidence="1">
    <location>
        <begin position="17"/>
        <end position="38"/>
    </location>
</feature>